<gene>
    <name evidence="1" type="ORF">E2C01_036683</name>
</gene>
<reference evidence="1 2" key="1">
    <citation type="submission" date="2019-05" db="EMBL/GenBank/DDBJ databases">
        <title>Another draft genome of Portunus trituberculatus and its Hox gene families provides insights of decapod evolution.</title>
        <authorList>
            <person name="Jeong J.-H."/>
            <person name="Song I."/>
            <person name="Kim S."/>
            <person name="Choi T."/>
            <person name="Kim D."/>
            <person name="Ryu S."/>
            <person name="Kim W."/>
        </authorList>
    </citation>
    <scope>NUCLEOTIDE SEQUENCE [LARGE SCALE GENOMIC DNA]</scope>
    <source>
        <tissue evidence="1">Muscle</tissue>
    </source>
</reference>
<proteinExistence type="predicted"/>
<protein>
    <submittedName>
        <fullName evidence="1">Uncharacterized protein</fullName>
    </submittedName>
</protein>
<organism evidence="1 2">
    <name type="scientific">Portunus trituberculatus</name>
    <name type="common">Swimming crab</name>
    <name type="synonym">Neptunus trituberculatus</name>
    <dbReference type="NCBI Taxonomy" id="210409"/>
    <lineage>
        <taxon>Eukaryota</taxon>
        <taxon>Metazoa</taxon>
        <taxon>Ecdysozoa</taxon>
        <taxon>Arthropoda</taxon>
        <taxon>Crustacea</taxon>
        <taxon>Multicrustacea</taxon>
        <taxon>Malacostraca</taxon>
        <taxon>Eumalacostraca</taxon>
        <taxon>Eucarida</taxon>
        <taxon>Decapoda</taxon>
        <taxon>Pleocyemata</taxon>
        <taxon>Brachyura</taxon>
        <taxon>Eubrachyura</taxon>
        <taxon>Portunoidea</taxon>
        <taxon>Portunidae</taxon>
        <taxon>Portuninae</taxon>
        <taxon>Portunus</taxon>
    </lineage>
</organism>
<evidence type="ECO:0000313" key="2">
    <source>
        <dbReference type="Proteomes" id="UP000324222"/>
    </source>
</evidence>
<name>A0A5B7FBV3_PORTR</name>
<sequence length="111" mass="13176">MKTDTSYWTRLKFINFLPLWREQSEERSLRLYYSTSLTLGLQFPLALPRRSLGYGYESGEMRTPVISTPNNSLNFRDYKAVTWILNWCTWRKPVRNCSSGTFTNNNQRHVT</sequence>
<comment type="caution">
    <text evidence="1">The sequence shown here is derived from an EMBL/GenBank/DDBJ whole genome shotgun (WGS) entry which is preliminary data.</text>
</comment>
<evidence type="ECO:0000313" key="1">
    <source>
        <dbReference type="EMBL" id="MPC43047.1"/>
    </source>
</evidence>
<dbReference type="AlphaFoldDB" id="A0A5B7FBV3"/>
<dbReference type="Proteomes" id="UP000324222">
    <property type="component" value="Unassembled WGS sequence"/>
</dbReference>
<accession>A0A5B7FBV3</accession>
<keyword evidence="2" id="KW-1185">Reference proteome</keyword>
<dbReference type="EMBL" id="VSRR010005666">
    <property type="protein sequence ID" value="MPC43047.1"/>
    <property type="molecule type" value="Genomic_DNA"/>
</dbReference>